<dbReference type="CDD" id="cd19177">
    <property type="entry name" value="SET_SETD4"/>
    <property type="match status" value="1"/>
</dbReference>
<dbReference type="PANTHER" id="PTHR13271">
    <property type="entry name" value="UNCHARACTERIZED PUTATIVE METHYLTRANSFERASE"/>
    <property type="match status" value="1"/>
</dbReference>
<evidence type="ECO:0000259" key="1">
    <source>
        <dbReference type="PROSITE" id="PS50280"/>
    </source>
</evidence>
<dbReference type="PANTHER" id="PTHR13271:SF137">
    <property type="entry name" value="SET DOMAIN-CONTAINING PROTEIN"/>
    <property type="match status" value="1"/>
</dbReference>
<dbReference type="PROSITE" id="PS50280">
    <property type="entry name" value="SET"/>
    <property type="match status" value="1"/>
</dbReference>
<evidence type="ECO:0000313" key="2">
    <source>
        <dbReference type="EMBL" id="KAJ2902758.1"/>
    </source>
</evidence>
<feature type="domain" description="SET" evidence="1">
    <location>
        <begin position="19"/>
        <end position="232"/>
    </location>
</feature>
<dbReference type="InterPro" id="IPR050600">
    <property type="entry name" value="SETD3_SETD6_MTase"/>
</dbReference>
<dbReference type="Gene3D" id="3.90.1410.10">
    <property type="entry name" value="set domain protein methyltransferase, domain 1"/>
    <property type="match status" value="1"/>
</dbReference>
<dbReference type="AlphaFoldDB" id="A0AAD5RRX0"/>
<dbReference type="InterPro" id="IPR046341">
    <property type="entry name" value="SET_dom_sf"/>
</dbReference>
<protein>
    <submittedName>
        <fullName evidence="2">Ribosomal lysine N-methyltransferase set11</fullName>
    </submittedName>
</protein>
<organism evidence="2 3">
    <name type="scientific">Zalerion maritima</name>
    <dbReference type="NCBI Taxonomy" id="339359"/>
    <lineage>
        <taxon>Eukaryota</taxon>
        <taxon>Fungi</taxon>
        <taxon>Dikarya</taxon>
        <taxon>Ascomycota</taxon>
        <taxon>Pezizomycotina</taxon>
        <taxon>Sordariomycetes</taxon>
        <taxon>Lulworthiomycetidae</taxon>
        <taxon>Lulworthiales</taxon>
        <taxon>Lulworthiaceae</taxon>
        <taxon>Zalerion</taxon>
    </lineage>
</organism>
<dbReference type="EMBL" id="JAKWBI020000102">
    <property type="protein sequence ID" value="KAJ2902758.1"/>
    <property type="molecule type" value="Genomic_DNA"/>
</dbReference>
<gene>
    <name evidence="2" type="ORF">MKZ38_000112</name>
</gene>
<dbReference type="Pfam" id="PF00856">
    <property type="entry name" value="SET"/>
    <property type="match status" value="1"/>
</dbReference>
<dbReference type="InterPro" id="IPR044429">
    <property type="entry name" value="SETD4_SET"/>
</dbReference>
<name>A0AAD5RRX0_9PEZI</name>
<proteinExistence type="predicted"/>
<comment type="caution">
    <text evidence="2">The sequence shown here is derived from an EMBL/GenBank/DDBJ whole genome shotgun (WGS) entry which is preliminary data.</text>
</comment>
<dbReference type="SMART" id="SM00317">
    <property type="entry name" value="SET"/>
    <property type="match status" value="1"/>
</dbReference>
<dbReference type="SUPFAM" id="SSF82199">
    <property type="entry name" value="SET domain"/>
    <property type="match status" value="1"/>
</dbReference>
<reference evidence="2" key="1">
    <citation type="submission" date="2022-07" db="EMBL/GenBank/DDBJ databases">
        <title>Draft genome sequence of Zalerion maritima ATCC 34329, a (micro)plastics degrading marine fungus.</title>
        <authorList>
            <person name="Paco A."/>
            <person name="Goncalves M.F.M."/>
            <person name="Rocha-Santos T.A.P."/>
            <person name="Alves A."/>
        </authorList>
    </citation>
    <scope>NUCLEOTIDE SEQUENCE</scope>
    <source>
        <strain evidence="2">ATCC 34329</strain>
    </source>
</reference>
<accession>A0AAD5RRX0</accession>
<dbReference type="Proteomes" id="UP001201980">
    <property type="component" value="Unassembled WGS sequence"/>
</dbReference>
<dbReference type="InterPro" id="IPR001214">
    <property type="entry name" value="SET_dom"/>
</dbReference>
<keyword evidence="3" id="KW-1185">Reference proteome</keyword>
<dbReference type="GO" id="GO:0016279">
    <property type="term" value="F:protein-lysine N-methyltransferase activity"/>
    <property type="evidence" value="ECO:0007669"/>
    <property type="project" value="InterPro"/>
</dbReference>
<evidence type="ECO:0000313" key="3">
    <source>
        <dbReference type="Proteomes" id="UP001201980"/>
    </source>
</evidence>
<sequence length="380" mass="43124">MAEYSELLAWAIEKGVGVNKISPKRIPGAGLGIVAAEDIEVNDIVLKVPAACLRTVDTFPTKLKSKLPKDMTVHSLLALDIVLDPTSAYSIWQAAFPPFSDFQKCIPLLWDSSTTSSHLPFTVRKLVDHQLEKLSRDWSIISPVFPDLSEDRYTHAWLLVNTRTFYYATSRHERLYPKDDRMALQPIADLFNHSSCGGCTVSFDSRVLDSEGFAVKATRAYKKGQEVTISYGNHSNDLLLAEYGFCLEENEWDEVCIDEAILPLLSKTQKEILKDRGFKGGYIIDGRTPVCYRTEVAVRVMLLGERKWEKFVGGEDDGNDSQREVDRTVLNALQKWRNEEYKMGNDIKGDAGKGLRLRWKQIWHIVTETCEILEERVKEA</sequence>